<evidence type="ECO:0000256" key="9">
    <source>
        <dbReference type="SAM" id="Phobius"/>
    </source>
</evidence>
<dbReference type="EMBL" id="CP000360">
    <property type="protein sequence ID" value="ABF39609.1"/>
    <property type="molecule type" value="Genomic_DNA"/>
</dbReference>
<dbReference type="InterPro" id="IPR000719">
    <property type="entry name" value="Prot_kinase_dom"/>
</dbReference>
<feature type="repeat" description="TPR" evidence="7">
    <location>
        <begin position="713"/>
        <end position="746"/>
    </location>
</feature>
<dbReference type="SMART" id="SM00028">
    <property type="entry name" value="TPR"/>
    <property type="match status" value="7"/>
</dbReference>
<dbReference type="Pfam" id="PF00069">
    <property type="entry name" value="Pkinase"/>
    <property type="match status" value="1"/>
</dbReference>
<dbReference type="OrthoDB" id="9801841at2"/>
<dbReference type="GO" id="GO:0005524">
    <property type="term" value="F:ATP binding"/>
    <property type="evidence" value="ECO:0007669"/>
    <property type="project" value="UniProtKB-UniRule"/>
</dbReference>
<dbReference type="InterPro" id="IPR008271">
    <property type="entry name" value="Ser/Thr_kinase_AS"/>
</dbReference>
<keyword evidence="9" id="KW-0812">Transmembrane</keyword>
<keyword evidence="9" id="KW-0472">Membrane</keyword>
<evidence type="ECO:0000256" key="4">
    <source>
        <dbReference type="ARBA" id="ARBA00022777"/>
    </source>
</evidence>
<dbReference type="AlphaFoldDB" id="Q1IU41"/>
<feature type="repeat" description="TPR" evidence="7">
    <location>
        <begin position="609"/>
        <end position="642"/>
    </location>
</feature>
<name>Q1IU41_KORVE</name>
<keyword evidence="1" id="KW-0808">Transferase</keyword>
<feature type="transmembrane region" description="Helical" evidence="9">
    <location>
        <begin position="320"/>
        <end position="337"/>
    </location>
</feature>
<feature type="repeat" description="TPR" evidence="7">
    <location>
        <begin position="643"/>
        <end position="676"/>
    </location>
</feature>
<dbReference type="InterPro" id="IPR017441">
    <property type="entry name" value="Protein_kinase_ATP_BS"/>
</dbReference>
<dbReference type="RefSeq" id="WP_011521411.1">
    <property type="nucleotide sequence ID" value="NC_008009.1"/>
</dbReference>
<dbReference type="PANTHER" id="PTHR43289">
    <property type="entry name" value="MITOGEN-ACTIVATED PROTEIN KINASE KINASE KINASE 20-RELATED"/>
    <property type="match status" value="1"/>
</dbReference>
<evidence type="ECO:0000256" key="1">
    <source>
        <dbReference type="ARBA" id="ARBA00022679"/>
    </source>
</evidence>
<gene>
    <name evidence="11" type="ordered locus">Acid345_0604</name>
</gene>
<dbReference type="Gene3D" id="3.30.200.20">
    <property type="entry name" value="Phosphorylase Kinase, domain 1"/>
    <property type="match status" value="1"/>
</dbReference>
<dbReference type="InterPro" id="IPR019734">
    <property type="entry name" value="TPR_rpt"/>
</dbReference>
<dbReference type="PROSITE" id="PS50293">
    <property type="entry name" value="TPR_REGION"/>
    <property type="match status" value="2"/>
</dbReference>
<sequence length="878" mass="95395">MSNSAATLTTGDLVGNYRILGLLGAGGMGVVYRALDVKLERTVALKFLPEHQTTNQDDRKRVLREARTASQLDHPNIGVIHGFEETDDGRVFIVMAYYEGETLARKIAHGPLPVPEAVDIAIQICDGLAAAHASAIVHRDVKPSNVIITPRGVAKIVDFGLARLSTGASTQSISSGGTVGYMSPEQAMGKMVDQHTDVWSLAVTLAEMITGRNPFVRDSAAATVIGIVSDPPQPMDEIPVDLLRIIYRALAKEPELRYQNCGEMLPELKDFRREVEVAVTAPPSTRRSTLTAKELRPLLEHASRSSLGNALTVQHRRQRWLVVLAIIAIVIAGLSFVPPVREKVTQSFTHSEEHIAVLPFDNIGGDASTDAVAQGLMDSMTNALSNLGTVQKSLWVIPASVVRGQKITDPMMANRELGATLVVKGSIQRKDQTVHLSVNLIDAKNLRQIGSASLEDSSGDLAALQNEAVSRLARLMNIKVSADFLKTTGGSVAPAAYESYLKALGLMQRYDKPGNLDQAITALKSAVETDPRFALGYAQLGEAFRLKYNLDVNPKWIEQAKTYSQKAVELDDHVPAVYVTLGRIHEAAGEHDLAVQEFQRALALDARSANALNGLAHSQESAGHVAEAEATFKKAAALRPDYWDVYNEMGLFYDRQSKYKEAIEQLKRAVQLTPDNSQVYSNLAAVYIDSADPKLRGDAEQALKKSIDLSPTYFAYANLGSLYFDEKRYAEAASVLEKALQINGDNYLVWIWLMNSYDWLGEQDKSAAAADKAFGLLSKEAQAKPRDASAQVILADLSARKKLTDKAMGHLQTALALAPDDPDILADAASAYELMGNRAKALAAAHKALDKGFSLDKLKNDHVLQGLVTDPSFQGTAK</sequence>
<dbReference type="Gene3D" id="1.25.40.10">
    <property type="entry name" value="Tetratricopeptide repeat domain"/>
    <property type="match status" value="3"/>
</dbReference>
<dbReference type="SMART" id="SM00220">
    <property type="entry name" value="S_TKc"/>
    <property type="match status" value="1"/>
</dbReference>
<dbReference type="Gene3D" id="1.10.510.10">
    <property type="entry name" value="Transferase(Phosphotransferase) domain 1"/>
    <property type="match status" value="1"/>
</dbReference>
<dbReference type="PROSITE" id="PS50011">
    <property type="entry name" value="PROTEIN_KINASE_DOM"/>
    <property type="match status" value="1"/>
</dbReference>
<dbReference type="eggNOG" id="COG0457">
    <property type="taxonomic scope" value="Bacteria"/>
</dbReference>
<dbReference type="InterPro" id="IPR011990">
    <property type="entry name" value="TPR-like_helical_dom_sf"/>
</dbReference>
<dbReference type="KEGG" id="aba:Acid345_0604"/>
<dbReference type="Proteomes" id="UP000002432">
    <property type="component" value="Chromosome"/>
</dbReference>
<dbReference type="InterPro" id="IPR013105">
    <property type="entry name" value="TPR_2"/>
</dbReference>
<evidence type="ECO:0000256" key="2">
    <source>
        <dbReference type="ARBA" id="ARBA00022737"/>
    </source>
</evidence>
<evidence type="ECO:0000256" key="5">
    <source>
        <dbReference type="ARBA" id="ARBA00022803"/>
    </source>
</evidence>
<dbReference type="SUPFAM" id="SSF48452">
    <property type="entry name" value="TPR-like"/>
    <property type="match status" value="2"/>
</dbReference>
<feature type="transmembrane region" description="Helical" evidence="9">
    <location>
        <begin position="17"/>
        <end position="35"/>
    </location>
</feature>
<dbReference type="Pfam" id="PF13181">
    <property type="entry name" value="TPR_8"/>
    <property type="match status" value="1"/>
</dbReference>
<keyword evidence="9" id="KW-1133">Transmembrane helix</keyword>
<protein>
    <submittedName>
        <fullName evidence="11">Serine/threonine protein kinase with TPR repeats</fullName>
    </submittedName>
</protein>
<dbReference type="GO" id="GO:0004674">
    <property type="term" value="F:protein serine/threonine kinase activity"/>
    <property type="evidence" value="ECO:0007669"/>
    <property type="project" value="UniProtKB-KW"/>
</dbReference>
<evidence type="ECO:0000259" key="10">
    <source>
        <dbReference type="PROSITE" id="PS50011"/>
    </source>
</evidence>
<dbReference type="InterPro" id="IPR011009">
    <property type="entry name" value="Kinase-like_dom_sf"/>
</dbReference>
<evidence type="ECO:0000256" key="8">
    <source>
        <dbReference type="PROSITE-ProRule" id="PRU10141"/>
    </source>
</evidence>
<keyword evidence="6 8" id="KW-0067">ATP-binding</keyword>
<dbReference type="HOGENOM" id="CLU_013589_0_0_0"/>
<evidence type="ECO:0000256" key="7">
    <source>
        <dbReference type="PROSITE-ProRule" id="PRU00339"/>
    </source>
</evidence>
<dbReference type="PROSITE" id="PS00107">
    <property type="entry name" value="PROTEIN_KINASE_ATP"/>
    <property type="match status" value="1"/>
</dbReference>
<accession>Q1IU41</accession>
<dbReference type="PANTHER" id="PTHR43289:SF6">
    <property type="entry name" value="SERINE_THREONINE-PROTEIN KINASE NEKL-3"/>
    <property type="match status" value="1"/>
</dbReference>
<keyword evidence="2" id="KW-0677">Repeat</keyword>
<evidence type="ECO:0000256" key="3">
    <source>
        <dbReference type="ARBA" id="ARBA00022741"/>
    </source>
</evidence>
<keyword evidence="3 8" id="KW-0547">Nucleotide-binding</keyword>
<dbReference type="EnsemblBacteria" id="ABF39609">
    <property type="protein sequence ID" value="ABF39609"/>
    <property type="gene ID" value="Acid345_0604"/>
</dbReference>
<dbReference type="Pfam" id="PF13414">
    <property type="entry name" value="TPR_11"/>
    <property type="match status" value="1"/>
</dbReference>
<dbReference type="PROSITE" id="PS00108">
    <property type="entry name" value="PROTEIN_KINASE_ST"/>
    <property type="match status" value="1"/>
</dbReference>
<dbReference type="eggNOG" id="COG0515">
    <property type="taxonomic scope" value="Bacteria"/>
</dbReference>
<feature type="binding site" evidence="8">
    <location>
        <position position="46"/>
    </location>
    <ligand>
        <name>ATP</name>
        <dbReference type="ChEBI" id="CHEBI:30616"/>
    </ligand>
</feature>
<keyword evidence="12" id="KW-1185">Reference proteome</keyword>
<dbReference type="eggNOG" id="COG5616">
    <property type="taxonomic scope" value="Bacteria"/>
</dbReference>
<dbReference type="Pfam" id="PF07719">
    <property type="entry name" value="TPR_2"/>
    <property type="match status" value="1"/>
</dbReference>
<dbReference type="STRING" id="204669.Acid345_0604"/>
<dbReference type="CDD" id="cd14014">
    <property type="entry name" value="STKc_PknB_like"/>
    <property type="match status" value="1"/>
</dbReference>
<evidence type="ECO:0000313" key="11">
    <source>
        <dbReference type="EMBL" id="ABF39609.1"/>
    </source>
</evidence>
<dbReference type="SUPFAM" id="SSF56112">
    <property type="entry name" value="Protein kinase-like (PK-like)"/>
    <property type="match status" value="1"/>
</dbReference>
<evidence type="ECO:0000313" key="12">
    <source>
        <dbReference type="Proteomes" id="UP000002432"/>
    </source>
</evidence>
<organism evidence="11 12">
    <name type="scientific">Koribacter versatilis (strain Ellin345)</name>
    <dbReference type="NCBI Taxonomy" id="204669"/>
    <lineage>
        <taxon>Bacteria</taxon>
        <taxon>Pseudomonadati</taxon>
        <taxon>Acidobacteriota</taxon>
        <taxon>Terriglobia</taxon>
        <taxon>Terriglobales</taxon>
        <taxon>Candidatus Korobacteraceae</taxon>
        <taxon>Candidatus Korobacter</taxon>
    </lineage>
</organism>
<dbReference type="PROSITE" id="PS50005">
    <property type="entry name" value="TPR"/>
    <property type="match status" value="4"/>
</dbReference>
<keyword evidence="11" id="KW-0723">Serine/threonine-protein kinase</keyword>
<keyword evidence="4 11" id="KW-0418">Kinase</keyword>
<evidence type="ECO:0000256" key="6">
    <source>
        <dbReference type="ARBA" id="ARBA00022840"/>
    </source>
</evidence>
<keyword evidence="5 7" id="KW-0802">TPR repeat</keyword>
<reference evidence="11 12" key="1">
    <citation type="journal article" date="2009" name="Appl. Environ. Microbiol.">
        <title>Three genomes from the phylum Acidobacteria provide insight into the lifestyles of these microorganisms in soils.</title>
        <authorList>
            <person name="Ward N.L."/>
            <person name="Challacombe J.F."/>
            <person name="Janssen P.H."/>
            <person name="Henrissat B."/>
            <person name="Coutinho P.M."/>
            <person name="Wu M."/>
            <person name="Xie G."/>
            <person name="Haft D.H."/>
            <person name="Sait M."/>
            <person name="Badger J."/>
            <person name="Barabote R.D."/>
            <person name="Bradley B."/>
            <person name="Brettin T.S."/>
            <person name="Brinkac L.M."/>
            <person name="Bruce D."/>
            <person name="Creasy T."/>
            <person name="Daugherty S.C."/>
            <person name="Davidsen T.M."/>
            <person name="DeBoy R.T."/>
            <person name="Detter J.C."/>
            <person name="Dodson R.J."/>
            <person name="Durkin A.S."/>
            <person name="Ganapathy A."/>
            <person name="Gwinn-Giglio M."/>
            <person name="Han C.S."/>
            <person name="Khouri H."/>
            <person name="Kiss H."/>
            <person name="Kothari S.P."/>
            <person name="Madupu R."/>
            <person name="Nelson K.E."/>
            <person name="Nelson W.C."/>
            <person name="Paulsen I."/>
            <person name="Penn K."/>
            <person name="Ren Q."/>
            <person name="Rosovitz M.J."/>
            <person name="Selengut J.D."/>
            <person name="Shrivastava S."/>
            <person name="Sullivan S.A."/>
            <person name="Tapia R."/>
            <person name="Thompson L.S."/>
            <person name="Watkins K.L."/>
            <person name="Yang Q."/>
            <person name="Yu C."/>
            <person name="Zafar N."/>
            <person name="Zhou L."/>
            <person name="Kuske C.R."/>
        </authorList>
    </citation>
    <scope>NUCLEOTIDE SEQUENCE [LARGE SCALE GENOMIC DNA]</scope>
    <source>
        <strain evidence="11 12">Ellin345</strain>
    </source>
</reference>
<feature type="domain" description="Protein kinase" evidence="10">
    <location>
        <begin position="17"/>
        <end position="268"/>
    </location>
</feature>
<feature type="repeat" description="TPR" evidence="7">
    <location>
        <begin position="575"/>
        <end position="608"/>
    </location>
</feature>
<proteinExistence type="predicted"/>